<sequence>MSNNIAQPATNAKLRAIYYLSSVLKVLSFKQLLLLYFTVGNKSKNIIENEI</sequence>
<gene>
    <name evidence="2" type="ORF">QQ008_15530</name>
</gene>
<evidence type="ECO:0000256" key="1">
    <source>
        <dbReference type="SAM" id="Phobius"/>
    </source>
</evidence>
<feature type="transmembrane region" description="Helical" evidence="1">
    <location>
        <begin position="16"/>
        <end position="37"/>
    </location>
</feature>
<dbReference type="Proteomes" id="UP001172082">
    <property type="component" value="Unassembled WGS sequence"/>
</dbReference>
<evidence type="ECO:0000313" key="2">
    <source>
        <dbReference type="EMBL" id="MDN5202800.1"/>
    </source>
</evidence>
<comment type="caution">
    <text evidence="2">The sequence shown here is derived from an EMBL/GenBank/DDBJ whole genome shotgun (WGS) entry which is preliminary data.</text>
</comment>
<dbReference type="EMBL" id="JAUJEA010000005">
    <property type="protein sequence ID" value="MDN5202800.1"/>
    <property type="molecule type" value="Genomic_DNA"/>
</dbReference>
<keyword evidence="1" id="KW-0812">Transmembrane</keyword>
<name>A0ABT8KTJ4_9BACT</name>
<accession>A0ABT8KTJ4</accession>
<organism evidence="2 3">
    <name type="scientific">Splendidivirga corallicola</name>
    <dbReference type="NCBI Taxonomy" id="3051826"/>
    <lineage>
        <taxon>Bacteria</taxon>
        <taxon>Pseudomonadati</taxon>
        <taxon>Bacteroidota</taxon>
        <taxon>Cytophagia</taxon>
        <taxon>Cytophagales</taxon>
        <taxon>Splendidivirgaceae</taxon>
        <taxon>Splendidivirga</taxon>
    </lineage>
</organism>
<protein>
    <submittedName>
        <fullName evidence="2">Uncharacterized protein</fullName>
    </submittedName>
</protein>
<keyword evidence="3" id="KW-1185">Reference proteome</keyword>
<evidence type="ECO:0000313" key="3">
    <source>
        <dbReference type="Proteomes" id="UP001172082"/>
    </source>
</evidence>
<keyword evidence="1" id="KW-0472">Membrane</keyword>
<keyword evidence="1" id="KW-1133">Transmembrane helix</keyword>
<proteinExistence type="predicted"/>
<reference evidence="2" key="1">
    <citation type="submission" date="2023-06" db="EMBL/GenBank/DDBJ databases">
        <title>Genomic of Parafulvivirga corallium.</title>
        <authorList>
            <person name="Wang G."/>
        </authorList>
    </citation>
    <scope>NUCLEOTIDE SEQUENCE</scope>
    <source>
        <strain evidence="2">BMA10</strain>
    </source>
</reference>
<dbReference type="RefSeq" id="WP_346752823.1">
    <property type="nucleotide sequence ID" value="NZ_JAUJEA010000005.1"/>
</dbReference>